<proteinExistence type="inferred from homology"/>
<evidence type="ECO:0000259" key="5">
    <source>
        <dbReference type="Pfam" id="PF01168"/>
    </source>
</evidence>
<evidence type="ECO:0000313" key="7">
    <source>
        <dbReference type="Proteomes" id="UP000198718"/>
    </source>
</evidence>
<dbReference type="PROSITE" id="PS01211">
    <property type="entry name" value="UPF0001"/>
    <property type="match status" value="1"/>
</dbReference>
<dbReference type="GO" id="GO:0030170">
    <property type="term" value="F:pyridoxal phosphate binding"/>
    <property type="evidence" value="ECO:0007669"/>
    <property type="project" value="UniProtKB-UniRule"/>
</dbReference>
<feature type="modified residue" description="N6-(pyridoxal phosphate)lysine" evidence="2 3">
    <location>
        <position position="37"/>
    </location>
</feature>
<dbReference type="SUPFAM" id="SSF51419">
    <property type="entry name" value="PLP-binding barrel"/>
    <property type="match status" value="1"/>
</dbReference>
<dbReference type="HAMAP" id="MF_02087">
    <property type="entry name" value="PLP_homeostasis"/>
    <property type="match status" value="1"/>
</dbReference>
<keyword evidence="1 2" id="KW-0663">Pyridoxal phosphate</keyword>
<comment type="similarity">
    <text evidence="2 4">Belongs to the pyridoxal phosphate-binding protein YggS/PROSC family.</text>
</comment>
<evidence type="ECO:0000256" key="2">
    <source>
        <dbReference type="HAMAP-Rule" id="MF_02087"/>
    </source>
</evidence>
<name>A0A1G9BRP0_9FIRM</name>
<organism evidence="6 7">
    <name type="scientific">Natronincola ferrireducens</name>
    <dbReference type="NCBI Taxonomy" id="393762"/>
    <lineage>
        <taxon>Bacteria</taxon>
        <taxon>Bacillati</taxon>
        <taxon>Bacillota</taxon>
        <taxon>Clostridia</taxon>
        <taxon>Peptostreptococcales</taxon>
        <taxon>Natronincolaceae</taxon>
        <taxon>Natronincola</taxon>
    </lineage>
</organism>
<comment type="function">
    <text evidence="2">Pyridoxal 5'-phosphate (PLP)-binding protein, which is involved in PLP homeostasis.</text>
</comment>
<sequence>MTIDININLREVEEKIRVAALKAGRDAKDIQLIAVTKTVEPEIIKKAIEYGVKHVGENKVQELLRKYEVIGDQVQWHMIGHLQKNKVKYIIDKVALIHSVDSYDLALEIDKRAKKSGLIMKCLLQVNVSGEETKYGVSREQAKDLLKEISKLHNIHIVGLMTMAPYVEEAKETRACFESLKELSLEIEKMGLHNIQMKYLSMGMSNDFEVAIEEGGTLVRIGSKIFGERNY</sequence>
<accession>A0A1G9BRP0</accession>
<evidence type="ECO:0000256" key="1">
    <source>
        <dbReference type="ARBA" id="ARBA00022898"/>
    </source>
</evidence>
<evidence type="ECO:0000256" key="4">
    <source>
        <dbReference type="RuleBase" id="RU004514"/>
    </source>
</evidence>
<keyword evidence="7" id="KW-1185">Reference proteome</keyword>
<dbReference type="STRING" id="393762.SAMN05660472_01249"/>
<dbReference type="Gene3D" id="3.20.20.10">
    <property type="entry name" value="Alanine racemase"/>
    <property type="match status" value="1"/>
</dbReference>
<feature type="domain" description="Alanine racemase N-terminal" evidence="5">
    <location>
        <begin position="7"/>
        <end position="229"/>
    </location>
</feature>
<gene>
    <name evidence="6" type="ORF">SAMN05660472_01249</name>
</gene>
<dbReference type="EMBL" id="FNFP01000002">
    <property type="protein sequence ID" value="SDK42053.1"/>
    <property type="molecule type" value="Genomic_DNA"/>
</dbReference>
<dbReference type="NCBIfam" id="TIGR00044">
    <property type="entry name" value="YggS family pyridoxal phosphate-dependent enzyme"/>
    <property type="match status" value="1"/>
</dbReference>
<dbReference type="PANTHER" id="PTHR10146:SF14">
    <property type="entry name" value="PYRIDOXAL PHOSPHATE HOMEOSTASIS PROTEIN"/>
    <property type="match status" value="1"/>
</dbReference>
<dbReference type="Pfam" id="PF01168">
    <property type="entry name" value="Ala_racemase_N"/>
    <property type="match status" value="1"/>
</dbReference>
<evidence type="ECO:0000313" key="6">
    <source>
        <dbReference type="EMBL" id="SDK42053.1"/>
    </source>
</evidence>
<dbReference type="InterPro" id="IPR001608">
    <property type="entry name" value="Ala_racemase_N"/>
</dbReference>
<dbReference type="InterPro" id="IPR029066">
    <property type="entry name" value="PLP-binding_barrel"/>
</dbReference>
<dbReference type="Proteomes" id="UP000198718">
    <property type="component" value="Unassembled WGS sequence"/>
</dbReference>
<dbReference type="CDD" id="cd00635">
    <property type="entry name" value="PLPDE_III_YBL036c_like"/>
    <property type="match status" value="1"/>
</dbReference>
<evidence type="ECO:0000256" key="3">
    <source>
        <dbReference type="PIRSR" id="PIRSR004848-1"/>
    </source>
</evidence>
<dbReference type="PIRSF" id="PIRSF004848">
    <property type="entry name" value="YBL036c_PLPDEIII"/>
    <property type="match status" value="1"/>
</dbReference>
<dbReference type="InterPro" id="IPR011078">
    <property type="entry name" value="PyrdxlP_homeostasis"/>
</dbReference>
<dbReference type="AlphaFoldDB" id="A0A1G9BRP0"/>
<reference evidence="6 7" key="1">
    <citation type="submission" date="2016-10" db="EMBL/GenBank/DDBJ databases">
        <authorList>
            <person name="de Groot N.N."/>
        </authorList>
    </citation>
    <scope>NUCLEOTIDE SEQUENCE [LARGE SCALE GENOMIC DNA]</scope>
    <source>
        <strain evidence="6 7">DSM 18346</strain>
    </source>
</reference>
<protein>
    <recommendedName>
        <fullName evidence="2">Pyridoxal phosphate homeostasis protein</fullName>
        <shortName evidence="2">PLP homeostasis protein</shortName>
    </recommendedName>
</protein>
<comment type="cofactor">
    <cofactor evidence="3">
        <name>pyridoxal 5'-phosphate</name>
        <dbReference type="ChEBI" id="CHEBI:597326"/>
    </cofactor>
</comment>
<dbReference type="PANTHER" id="PTHR10146">
    <property type="entry name" value="PROLINE SYNTHETASE CO-TRANSCRIBED BACTERIAL HOMOLOG PROTEIN"/>
    <property type="match status" value="1"/>
</dbReference>
<dbReference type="FunFam" id="3.20.20.10:FF:000018">
    <property type="entry name" value="Pyridoxal phosphate homeostasis protein"/>
    <property type="match status" value="1"/>
</dbReference>